<comment type="similarity">
    <text evidence="5">Belongs to the DPH7 family.</text>
</comment>
<dbReference type="SMART" id="SM00320">
    <property type="entry name" value="WD40"/>
    <property type="match status" value="3"/>
</dbReference>
<dbReference type="InterPro" id="IPR019775">
    <property type="entry name" value="WD40_repeat_CS"/>
</dbReference>
<comment type="catalytic activity">
    <reaction evidence="7">
        <text>diphthine methyl ester-[translation elongation factor 2] + H2O = diphthine-[translation elongation factor 2] + methanol + H(+)</text>
        <dbReference type="Rhea" id="RHEA:42656"/>
        <dbReference type="Rhea" id="RHEA-COMP:10172"/>
        <dbReference type="Rhea" id="RHEA-COMP:10173"/>
        <dbReference type="ChEBI" id="CHEBI:15377"/>
        <dbReference type="ChEBI" id="CHEBI:15378"/>
        <dbReference type="ChEBI" id="CHEBI:17790"/>
        <dbReference type="ChEBI" id="CHEBI:79005"/>
        <dbReference type="ChEBI" id="CHEBI:82696"/>
        <dbReference type="EC" id="3.1.1.97"/>
    </reaction>
</comment>
<dbReference type="PROSITE" id="PS50082">
    <property type="entry name" value="WD_REPEATS_2"/>
    <property type="match status" value="1"/>
</dbReference>
<evidence type="ECO:0000256" key="2">
    <source>
        <dbReference type="ARBA" id="ARBA00022574"/>
    </source>
</evidence>
<keyword evidence="10" id="KW-1185">Reference proteome</keyword>
<reference evidence="9" key="1">
    <citation type="submission" date="2021-08" db="EMBL/GenBank/DDBJ databases">
        <authorList>
            <person name="Misof B."/>
            <person name="Oliver O."/>
            <person name="Podsiadlowski L."/>
            <person name="Donath A."/>
            <person name="Peters R."/>
            <person name="Mayer C."/>
            <person name="Rust J."/>
            <person name="Gunkel S."/>
            <person name="Lesny P."/>
            <person name="Martin S."/>
            <person name="Oeyen J.P."/>
            <person name="Petersen M."/>
            <person name="Panagiotis P."/>
            <person name="Wilbrandt J."/>
            <person name="Tanja T."/>
        </authorList>
    </citation>
    <scope>NUCLEOTIDE SEQUENCE</scope>
    <source>
        <strain evidence="9">GBR_01_08_01A</strain>
        <tissue evidence="9">Thorax + abdomen</tissue>
    </source>
</reference>
<dbReference type="InterPro" id="IPR052415">
    <property type="entry name" value="Diphthine_MTase"/>
</dbReference>
<comment type="caution">
    <text evidence="9">The sequence shown here is derived from an EMBL/GenBank/DDBJ whole genome shotgun (WGS) entry which is preliminary data.</text>
</comment>
<keyword evidence="4" id="KW-0378">Hydrolase</keyword>
<name>A0AAD9RWW3_9HYME</name>
<dbReference type="GO" id="GO:0061685">
    <property type="term" value="F:diphthine methylesterase activity"/>
    <property type="evidence" value="ECO:0007669"/>
    <property type="project" value="UniProtKB-EC"/>
</dbReference>
<keyword evidence="3" id="KW-0677">Repeat</keyword>
<evidence type="ECO:0000256" key="7">
    <source>
        <dbReference type="ARBA" id="ARBA00047551"/>
    </source>
</evidence>
<dbReference type="PROSITE" id="PS00678">
    <property type="entry name" value="WD_REPEATS_1"/>
    <property type="match status" value="1"/>
</dbReference>
<dbReference type="PANTHER" id="PTHR46042">
    <property type="entry name" value="DIPHTHINE METHYLTRANSFERASE"/>
    <property type="match status" value="1"/>
</dbReference>
<dbReference type="InterPro" id="IPR001680">
    <property type="entry name" value="WD40_rpt"/>
</dbReference>
<dbReference type="GO" id="GO:0017183">
    <property type="term" value="P:protein histidyl modification to diphthamide"/>
    <property type="evidence" value="ECO:0007669"/>
    <property type="project" value="TreeGrafter"/>
</dbReference>
<reference evidence="9" key="2">
    <citation type="journal article" date="2023" name="Commun. Biol.">
        <title>Intrasexual cuticular hydrocarbon dimorphism in a wasp sheds light on hydrocarbon biosynthesis genes in Hymenoptera.</title>
        <authorList>
            <person name="Moris V.C."/>
            <person name="Podsiadlowski L."/>
            <person name="Martin S."/>
            <person name="Oeyen J.P."/>
            <person name="Donath A."/>
            <person name="Petersen M."/>
            <person name="Wilbrandt J."/>
            <person name="Misof B."/>
            <person name="Liedtke D."/>
            <person name="Thamm M."/>
            <person name="Scheiner R."/>
            <person name="Schmitt T."/>
            <person name="Niehuis O."/>
        </authorList>
    </citation>
    <scope>NUCLEOTIDE SEQUENCE</scope>
    <source>
        <strain evidence="9">GBR_01_08_01A</strain>
    </source>
</reference>
<keyword evidence="2 8" id="KW-0853">WD repeat</keyword>
<evidence type="ECO:0000256" key="4">
    <source>
        <dbReference type="ARBA" id="ARBA00022801"/>
    </source>
</evidence>
<dbReference type="EMBL" id="JAIFRP010000007">
    <property type="protein sequence ID" value="KAK2587407.1"/>
    <property type="molecule type" value="Genomic_DNA"/>
</dbReference>
<dbReference type="Gene3D" id="2.130.10.10">
    <property type="entry name" value="YVTN repeat-like/Quinoprotein amine dehydrogenase"/>
    <property type="match status" value="1"/>
</dbReference>
<dbReference type="SUPFAM" id="SSF50978">
    <property type="entry name" value="WD40 repeat-like"/>
    <property type="match status" value="1"/>
</dbReference>
<proteinExistence type="inferred from homology"/>
<evidence type="ECO:0000256" key="5">
    <source>
        <dbReference type="ARBA" id="ARBA00038092"/>
    </source>
</evidence>
<gene>
    <name evidence="9" type="ORF">KPH14_003121</name>
</gene>
<evidence type="ECO:0000256" key="6">
    <source>
        <dbReference type="ARBA" id="ARBA00039131"/>
    </source>
</evidence>
<evidence type="ECO:0000256" key="1">
    <source>
        <dbReference type="ARBA" id="ARBA00005156"/>
    </source>
</evidence>
<dbReference type="PANTHER" id="PTHR46042:SF1">
    <property type="entry name" value="DIPHTHINE METHYLTRANSFERASE"/>
    <property type="match status" value="1"/>
</dbReference>
<protein>
    <recommendedName>
        <fullName evidence="6">methylated diphthine methylhydrolase</fullName>
        <ecNumber evidence="6">3.1.1.97</ecNumber>
    </recommendedName>
</protein>
<organism evidence="9 10">
    <name type="scientific">Odynerus spinipes</name>
    <dbReference type="NCBI Taxonomy" id="1348599"/>
    <lineage>
        <taxon>Eukaryota</taxon>
        <taxon>Metazoa</taxon>
        <taxon>Ecdysozoa</taxon>
        <taxon>Arthropoda</taxon>
        <taxon>Hexapoda</taxon>
        <taxon>Insecta</taxon>
        <taxon>Pterygota</taxon>
        <taxon>Neoptera</taxon>
        <taxon>Endopterygota</taxon>
        <taxon>Hymenoptera</taxon>
        <taxon>Apocrita</taxon>
        <taxon>Aculeata</taxon>
        <taxon>Vespoidea</taxon>
        <taxon>Vespidae</taxon>
        <taxon>Eumeninae</taxon>
        <taxon>Odynerus</taxon>
    </lineage>
</organism>
<dbReference type="InterPro" id="IPR015943">
    <property type="entry name" value="WD40/YVTN_repeat-like_dom_sf"/>
</dbReference>
<dbReference type="Gene3D" id="6.10.140.1300">
    <property type="match status" value="1"/>
</dbReference>
<evidence type="ECO:0000313" key="9">
    <source>
        <dbReference type="EMBL" id="KAK2587407.1"/>
    </source>
</evidence>
<accession>A0AAD9RWW3</accession>
<evidence type="ECO:0000313" key="10">
    <source>
        <dbReference type="Proteomes" id="UP001258017"/>
    </source>
</evidence>
<evidence type="ECO:0000256" key="8">
    <source>
        <dbReference type="PROSITE-ProRule" id="PRU00221"/>
    </source>
</evidence>
<dbReference type="InterPro" id="IPR036322">
    <property type="entry name" value="WD40_repeat_dom_sf"/>
</dbReference>
<feature type="repeat" description="WD" evidence="8">
    <location>
        <begin position="299"/>
        <end position="341"/>
    </location>
</feature>
<comment type="pathway">
    <text evidence="1">Protein modification; peptidyl-diphthamide biosynthesis.</text>
</comment>
<dbReference type="GO" id="GO:0005737">
    <property type="term" value="C:cytoplasm"/>
    <property type="evidence" value="ECO:0007669"/>
    <property type="project" value="TreeGrafter"/>
</dbReference>
<dbReference type="EC" id="3.1.1.97" evidence="6"/>
<dbReference type="Proteomes" id="UP001258017">
    <property type="component" value="Unassembled WGS sequence"/>
</dbReference>
<sequence length="444" mass="50665">MEEERGNVEVCKNVEVSTKVTEPLLNVPNPRALQQNSVVSTTIPGQSKYIQLLNVIEELGRDIRPSYADITNSVLSMFQTLTTFDTQLYADSVEWCPIEPFKDLFVCGTYQLLENTESISEKELKPCRRLGKIYLFQVINNGCMKLLYTLETEGILDMKWAHVKCNDNVLLGVVNSIGFLQIYELKNEDEEMLKLITELKVNDLKEEILALSLDWCTGRWSSCENSIPKVVVSDSTGGITLFELHNDELRNITSWSSHEYEAWIAAFDYWDINMIYTGGDDCKFRRFDVRAGNKPTMSNTIHGAGVTSIHSNADKEHVLASGSYDEVLRLWDTRNLKRPISETNLAGGIWRLKWDPFARRFLLAACMYGGFKVIDCRDTDAPSIIDEYKDHESLSYGCDWSFISRECISKRGIFETNEQNVALVSTCTFYDHNLKLSVVHLTEE</sequence>
<dbReference type="AlphaFoldDB" id="A0AAD9RWW3"/>
<evidence type="ECO:0000256" key="3">
    <source>
        <dbReference type="ARBA" id="ARBA00022737"/>
    </source>
</evidence>